<dbReference type="InterPro" id="IPR042099">
    <property type="entry name" value="ANL_N_sf"/>
</dbReference>
<dbReference type="EMBL" id="PSZC01000013">
    <property type="protein sequence ID" value="PPJ36655.1"/>
    <property type="molecule type" value="Genomic_DNA"/>
</dbReference>
<dbReference type="Pfam" id="PF13193">
    <property type="entry name" value="AMP-binding_C"/>
    <property type="match status" value="1"/>
</dbReference>
<evidence type="ECO:0000259" key="1">
    <source>
        <dbReference type="Pfam" id="PF00501"/>
    </source>
</evidence>
<dbReference type="PROSITE" id="PS00455">
    <property type="entry name" value="AMP_BINDING"/>
    <property type="match status" value="1"/>
</dbReference>
<dbReference type="PANTHER" id="PTHR24096:SF323">
    <property type="entry name" value="BLR3536 PROTEIN"/>
    <property type="match status" value="1"/>
</dbReference>
<dbReference type="PANTHER" id="PTHR24096">
    <property type="entry name" value="LONG-CHAIN-FATTY-ACID--COA LIGASE"/>
    <property type="match status" value="1"/>
</dbReference>
<protein>
    <submittedName>
        <fullName evidence="3">Acyl-CoA synthetase</fullName>
    </submittedName>
</protein>
<dbReference type="SUPFAM" id="SSF56801">
    <property type="entry name" value="Acetyl-CoA synthetase-like"/>
    <property type="match status" value="1"/>
</dbReference>
<dbReference type="OrthoDB" id="9803968at2"/>
<feature type="domain" description="AMP-dependent synthetase/ligase" evidence="1">
    <location>
        <begin position="5"/>
        <end position="357"/>
    </location>
</feature>
<dbReference type="Gene3D" id="3.30.300.30">
    <property type="match status" value="1"/>
</dbReference>
<dbReference type="GO" id="GO:0016405">
    <property type="term" value="F:CoA-ligase activity"/>
    <property type="evidence" value="ECO:0007669"/>
    <property type="project" value="TreeGrafter"/>
</dbReference>
<evidence type="ECO:0000313" key="4">
    <source>
        <dbReference type="Proteomes" id="UP000239874"/>
    </source>
</evidence>
<reference evidence="3 4" key="1">
    <citation type="submission" date="2018-02" db="EMBL/GenBank/DDBJ databases">
        <title>8 Nocardia nova and 1 Nocardia cyriacigeorgica strain used for evolution to TMP-SMX.</title>
        <authorList>
            <person name="Mehta H."/>
            <person name="Weng J."/>
            <person name="Shamoo Y."/>
        </authorList>
    </citation>
    <scope>NUCLEOTIDE SEQUENCE [LARGE SCALE GENOMIC DNA]</scope>
    <source>
        <strain evidence="3 4">MDA3139</strain>
    </source>
</reference>
<dbReference type="InterPro" id="IPR025110">
    <property type="entry name" value="AMP-bd_C"/>
</dbReference>
<evidence type="ECO:0000259" key="2">
    <source>
        <dbReference type="Pfam" id="PF13193"/>
    </source>
</evidence>
<comment type="caution">
    <text evidence="3">The sequence shown here is derived from an EMBL/GenBank/DDBJ whole genome shotgun (WGS) entry which is preliminary data.</text>
</comment>
<organism evidence="3 4">
    <name type="scientific">Nocardia nova</name>
    <dbReference type="NCBI Taxonomy" id="37330"/>
    <lineage>
        <taxon>Bacteria</taxon>
        <taxon>Bacillati</taxon>
        <taxon>Actinomycetota</taxon>
        <taxon>Actinomycetes</taxon>
        <taxon>Mycobacteriales</taxon>
        <taxon>Nocardiaceae</taxon>
        <taxon>Nocardia</taxon>
    </lineage>
</organism>
<feature type="domain" description="AMP-binding enzyme C-terminal" evidence="2">
    <location>
        <begin position="416"/>
        <end position="493"/>
    </location>
</feature>
<dbReference type="AlphaFoldDB" id="A0A2S6AN45"/>
<dbReference type="InterPro" id="IPR045851">
    <property type="entry name" value="AMP-bd_C_sf"/>
</dbReference>
<dbReference type="InterPro" id="IPR020845">
    <property type="entry name" value="AMP-binding_CS"/>
</dbReference>
<accession>A0A2S6AN45</accession>
<proteinExistence type="predicted"/>
<evidence type="ECO:0000313" key="3">
    <source>
        <dbReference type="EMBL" id="PPJ36655.1"/>
    </source>
</evidence>
<dbReference type="Gene3D" id="3.40.50.12780">
    <property type="entry name" value="N-terminal domain of ligase-like"/>
    <property type="match status" value="1"/>
</dbReference>
<dbReference type="Pfam" id="PF00501">
    <property type="entry name" value="AMP-binding"/>
    <property type="match status" value="1"/>
</dbReference>
<dbReference type="Proteomes" id="UP000239874">
    <property type="component" value="Unassembled WGS sequence"/>
</dbReference>
<sequence>MNLTELAARYEDKPAIVMAPSGDTLTYRELEQRSNRIAHLFRSRGLRPGDHIAMLMRNQLEVFPVAWAAQRSGLFYTPVNWHLSAEEAAYIVENCGARMLIHSASLTGLAEAAAAAAPELSSRLVVDAGAADAERLEDAIADLPATPIEDETEGYYMLYSSGTTGRPKGILPTLTGQPFGAGLGIDHLMGTAFGFGPDSIYLSPGPLYHAAPLGWTLGTVRNGGTAVVMEKFDAEQTLRLIDEFRVTHAQFVPTMFVRMLKLPDDIRDRYDVSSLRLAVHAAAPCPVEVKQRMIEWFGPTLTEFYSGSEGTGFFMINTPEWLGHRGSVGKAVQGVVHICDDDGNELPPGEVGTVWFSDIQRFEYLGDAAKTAEAFNDKGWNTLGDLGHVDEDGYLYLSARRSDLILSGGVNIYPQEIEDALTLHPAVFDVAVIGLADEDMGQRVHAVVQPAPGVTPGPDLERELIDYCRDKVAHYKAPRSIAFGEVPRLPSGKILRRVLMAEADDAARHPTGSVSRS</sequence>
<name>A0A2S6AN45_9NOCA</name>
<gene>
    <name evidence="3" type="ORF">C5E45_19795</name>
</gene>
<dbReference type="InterPro" id="IPR000873">
    <property type="entry name" value="AMP-dep_synth/lig_dom"/>
</dbReference>